<gene>
    <name evidence="1" type="ORF">SAMN05443248_5452</name>
</gene>
<evidence type="ECO:0000313" key="1">
    <source>
        <dbReference type="EMBL" id="SHH62587.1"/>
    </source>
</evidence>
<organism evidence="1 2">
    <name type="scientific">Bradyrhizobium erythrophlei</name>
    <dbReference type="NCBI Taxonomy" id="1437360"/>
    <lineage>
        <taxon>Bacteria</taxon>
        <taxon>Pseudomonadati</taxon>
        <taxon>Pseudomonadota</taxon>
        <taxon>Alphaproteobacteria</taxon>
        <taxon>Hyphomicrobiales</taxon>
        <taxon>Nitrobacteraceae</taxon>
        <taxon>Bradyrhizobium</taxon>
    </lineage>
</organism>
<evidence type="ECO:0008006" key="3">
    <source>
        <dbReference type="Google" id="ProtNLM"/>
    </source>
</evidence>
<proteinExistence type="predicted"/>
<name>A0A1M5UHZ3_9BRAD</name>
<sequence>MAPETDRNLTIASVTPLRAAFADDRKILSPFDKRECISLKTAATIAGKSETTLRAWCEVHGLGRRVGGGTWSVSKVALAMFLDGDTKALRAYHAGDRESELVTLYFRRAALGFAAITKSAG</sequence>
<reference evidence="1 2" key="1">
    <citation type="submission" date="2016-11" db="EMBL/GenBank/DDBJ databases">
        <authorList>
            <person name="Jaros S."/>
            <person name="Januszkiewicz K."/>
            <person name="Wedrychowicz H."/>
        </authorList>
    </citation>
    <scope>NUCLEOTIDE SEQUENCE [LARGE SCALE GENOMIC DNA]</scope>
    <source>
        <strain evidence="1 2">GAS138</strain>
    </source>
</reference>
<dbReference type="EMBL" id="LT670817">
    <property type="protein sequence ID" value="SHH62587.1"/>
    <property type="molecule type" value="Genomic_DNA"/>
</dbReference>
<dbReference type="RefSeq" id="WP_245332251.1">
    <property type="nucleotide sequence ID" value="NZ_LT670817.1"/>
</dbReference>
<dbReference type="AlphaFoldDB" id="A0A1M5UHZ3"/>
<evidence type="ECO:0000313" key="2">
    <source>
        <dbReference type="Proteomes" id="UP000189796"/>
    </source>
</evidence>
<accession>A0A1M5UHZ3</accession>
<protein>
    <recommendedName>
        <fullName evidence="3">Helix-turn-helix domain-containing protein</fullName>
    </recommendedName>
</protein>
<dbReference type="Proteomes" id="UP000189796">
    <property type="component" value="Chromosome I"/>
</dbReference>